<dbReference type="GO" id="GO:0016020">
    <property type="term" value="C:membrane"/>
    <property type="evidence" value="ECO:0007669"/>
    <property type="project" value="UniProtKB-SubCell"/>
</dbReference>
<comment type="caution">
    <text evidence="6">The sequence shown here is derived from an EMBL/GenBank/DDBJ whole genome shotgun (WGS) entry which is preliminary data.</text>
</comment>
<keyword evidence="7" id="KW-1185">Reference proteome</keyword>
<dbReference type="EMBL" id="JACCAA010000001">
    <property type="protein sequence ID" value="NYG57457.1"/>
    <property type="molecule type" value="Genomic_DNA"/>
</dbReference>
<feature type="chain" id="PRO_5039218068" evidence="5">
    <location>
        <begin position="21"/>
        <end position="175"/>
    </location>
</feature>
<name>A0A7Y9RVM5_9ACTN</name>
<protein>
    <submittedName>
        <fullName evidence="6">Putative membrane protein YphA (DoxX/SURF4 family)</fullName>
    </submittedName>
</protein>
<dbReference type="RefSeq" id="WP_179500731.1">
    <property type="nucleotide sequence ID" value="NZ_JACCAA010000001.1"/>
</dbReference>
<evidence type="ECO:0000256" key="4">
    <source>
        <dbReference type="ARBA" id="ARBA00023136"/>
    </source>
</evidence>
<gene>
    <name evidence="6" type="ORF">BJ980_000380</name>
</gene>
<accession>A0A7Y9RVM5</accession>
<dbReference type="AlphaFoldDB" id="A0A7Y9RVM5"/>
<reference evidence="6 7" key="1">
    <citation type="submission" date="2020-07" db="EMBL/GenBank/DDBJ databases">
        <title>Sequencing the genomes of 1000 actinobacteria strains.</title>
        <authorList>
            <person name="Klenk H.-P."/>
        </authorList>
    </citation>
    <scope>NUCLEOTIDE SEQUENCE [LARGE SCALE GENOMIC DNA]</scope>
    <source>
        <strain evidence="6 7">DSM 23819</strain>
    </source>
</reference>
<dbReference type="InterPro" id="IPR032808">
    <property type="entry name" value="DoxX"/>
</dbReference>
<comment type="subcellular location">
    <subcellularLocation>
        <location evidence="1">Membrane</location>
        <topology evidence="1">Multi-pass membrane protein</topology>
    </subcellularLocation>
</comment>
<keyword evidence="3" id="KW-1133">Transmembrane helix</keyword>
<evidence type="ECO:0000256" key="5">
    <source>
        <dbReference type="SAM" id="SignalP"/>
    </source>
</evidence>
<dbReference type="Pfam" id="PF07681">
    <property type="entry name" value="DoxX"/>
    <property type="match status" value="1"/>
</dbReference>
<organism evidence="6 7">
    <name type="scientific">Nocardioides daedukensis</name>
    <dbReference type="NCBI Taxonomy" id="634462"/>
    <lineage>
        <taxon>Bacteria</taxon>
        <taxon>Bacillati</taxon>
        <taxon>Actinomycetota</taxon>
        <taxon>Actinomycetes</taxon>
        <taxon>Propionibacteriales</taxon>
        <taxon>Nocardioidaceae</taxon>
        <taxon>Nocardioides</taxon>
    </lineage>
</organism>
<evidence type="ECO:0000256" key="1">
    <source>
        <dbReference type="ARBA" id="ARBA00004141"/>
    </source>
</evidence>
<keyword evidence="2" id="KW-0812">Transmembrane</keyword>
<evidence type="ECO:0000256" key="2">
    <source>
        <dbReference type="ARBA" id="ARBA00022692"/>
    </source>
</evidence>
<sequence>MTPVRLIARPLLASVFFVGAANALKNAELIAPKAARMTDRVAPLADRVVPGAGQLDAKAYVRLNAGVQLVAASALATGRMPRVAALALAGSLVPTTLAGHAFWEESDPAAKKQHKLAFFTNTSVLGGLLLAGADTEGKPGLAWRAGNATRVARKDAKRLARDVRREAKLAKAQLT</sequence>
<evidence type="ECO:0000313" key="6">
    <source>
        <dbReference type="EMBL" id="NYG57457.1"/>
    </source>
</evidence>
<proteinExistence type="predicted"/>
<dbReference type="Proteomes" id="UP000540656">
    <property type="component" value="Unassembled WGS sequence"/>
</dbReference>
<evidence type="ECO:0000313" key="7">
    <source>
        <dbReference type="Proteomes" id="UP000540656"/>
    </source>
</evidence>
<evidence type="ECO:0000256" key="3">
    <source>
        <dbReference type="ARBA" id="ARBA00022989"/>
    </source>
</evidence>
<keyword evidence="4" id="KW-0472">Membrane</keyword>
<keyword evidence="5" id="KW-0732">Signal</keyword>
<feature type="signal peptide" evidence="5">
    <location>
        <begin position="1"/>
        <end position="20"/>
    </location>
</feature>